<sequence length="411" mass="42744">MFTIASAIVILIFSLQAFAAVLPIPIPNSAAPGHGQYIISLKTGLNDAQVQNHLDWAIAIHKRSLDGGSTGGVGTVFNIGGFHAYAGSFDDSTIVQIAAGESVASIEPNHVVTIDDAVSTQEAAPWGLASLSSNNRLPEAAGGYEYSFDGSSGGGTFAYVLDTGVQVSHPDFGGRAVRGINAQHSEEFEDLNGHGTHVAGIVGSQTYGVVKKATIVDVKVMNQHGSGNVLTVLDGFKWAIENITKTPERKNKSIISMSLGFYASTQTSALDSAINAAYDDLGVVTIVSAGNGNEEASRKSPARAERAVTVAAADRARSRAAFSNHGTAVKIFAPGVDIGSVDRNNGNSTRSGSSQATPHVAGLLSYLISKEKLETPIAAWDRLKELGLEDVVADVKGATNLLAYNGNGHQG</sequence>
<dbReference type="AlphaFoldDB" id="A0A4R8RZV5"/>
<reference evidence="10 11" key="1">
    <citation type="submission" date="2018-12" db="EMBL/GenBank/DDBJ databases">
        <title>Genome sequence and assembly of Colletotrichum trifolii.</title>
        <authorList>
            <person name="Gan P."/>
            <person name="Shirasu K."/>
        </authorList>
    </citation>
    <scope>NUCLEOTIDE SEQUENCE [LARGE SCALE GENOMIC DNA]</scope>
    <source>
        <strain evidence="10 11">543-2</strain>
    </source>
</reference>
<name>A0A4R8RZV5_COLTR</name>
<organism evidence="10 11">
    <name type="scientific">Colletotrichum trifolii</name>
    <dbReference type="NCBI Taxonomy" id="5466"/>
    <lineage>
        <taxon>Eukaryota</taxon>
        <taxon>Fungi</taxon>
        <taxon>Dikarya</taxon>
        <taxon>Ascomycota</taxon>
        <taxon>Pezizomycotina</taxon>
        <taxon>Sordariomycetes</taxon>
        <taxon>Hypocreomycetidae</taxon>
        <taxon>Glomerellales</taxon>
        <taxon>Glomerellaceae</taxon>
        <taxon>Colletotrichum</taxon>
        <taxon>Colletotrichum orbiculare species complex</taxon>
    </lineage>
</organism>
<evidence type="ECO:0000259" key="9">
    <source>
        <dbReference type="Pfam" id="PF05922"/>
    </source>
</evidence>
<dbReference type="CDD" id="cd04077">
    <property type="entry name" value="Peptidases_S8_PCSK9_ProteinaseK_like"/>
    <property type="match status" value="1"/>
</dbReference>
<dbReference type="InterPro" id="IPR050131">
    <property type="entry name" value="Peptidase_S8_subtilisin-like"/>
</dbReference>
<dbReference type="PANTHER" id="PTHR43806">
    <property type="entry name" value="PEPTIDASE S8"/>
    <property type="match status" value="1"/>
</dbReference>
<dbReference type="PROSITE" id="PS00136">
    <property type="entry name" value="SUBTILASE_ASP"/>
    <property type="match status" value="1"/>
</dbReference>
<keyword evidence="3 7" id="KW-0732">Signal</keyword>
<keyword evidence="5 6" id="KW-0720">Serine protease</keyword>
<dbReference type="InterPro" id="IPR037045">
    <property type="entry name" value="S8pro/Inhibitor_I9_sf"/>
</dbReference>
<feature type="chain" id="PRO_5020962039" evidence="7">
    <location>
        <begin position="20"/>
        <end position="411"/>
    </location>
</feature>
<keyword evidence="11" id="KW-1185">Reference proteome</keyword>
<dbReference type="Gene3D" id="3.30.70.80">
    <property type="entry name" value="Peptidase S8 propeptide/proteinase inhibitor I9"/>
    <property type="match status" value="1"/>
</dbReference>
<dbReference type="FunFam" id="3.40.50.200:FF:000007">
    <property type="entry name" value="Subtilisin-like serine protease"/>
    <property type="match status" value="1"/>
</dbReference>
<evidence type="ECO:0000256" key="1">
    <source>
        <dbReference type="ARBA" id="ARBA00011073"/>
    </source>
</evidence>
<dbReference type="PROSITE" id="PS00137">
    <property type="entry name" value="SUBTILASE_HIS"/>
    <property type="match status" value="1"/>
</dbReference>
<protein>
    <submittedName>
        <fullName evidence="10">Alkaline protease 1</fullName>
    </submittedName>
</protein>
<proteinExistence type="inferred from homology"/>
<dbReference type="InterPro" id="IPR000209">
    <property type="entry name" value="Peptidase_S8/S53_dom"/>
</dbReference>
<keyword evidence="4 6" id="KW-0378">Hydrolase</keyword>
<dbReference type="SUPFAM" id="SSF54897">
    <property type="entry name" value="Protease propeptides/inhibitors"/>
    <property type="match status" value="1"/>
</dbReference>
<dbReference type="GO" id="GO:0005576">
    <property type="term" value="C:extracellular region"/>
    <property type="evidence" value="ECO:0007669"/>
    <property type="project" value="UniProtKB-ARBA"/>
</dbReference>
<dbReference type="GO" id="GO:0004252">
    <property type="term" value="F:serine-type endopeptidase activity"/>
    <property type="evidence" value="ECO:0007669"/>
    <property type="project" value="UniProtKB-UniRule"/>
</dbReference>
<evidence type="ECO:0000313" key="10">
    <source>
        <dbReference type="EMBL" id="TDZ74102.1"/>
    </source>
</evidence>
<dbReference type="Proteomes" id="UP000295703">
    <property type="component" value="Unassembled WGS sequence"/>
</dbReference>
<evidence type="ECO:0000256" key="2">
    <source>
        <dbReference type="ARBA" id="ARBA00022670"/>
    </source>
</evidence>
<dbReference type="Pfam" id="PF00082">
    <property type="entry name" value="Peptidase_S8"/>
    <property type="match status" value="1"/>
</dbReference>
<comment type="caution">
    <text evidence="10">The sequence shown here is derived from an EMBL/GenBank/DDBJ whole genome shotgun (WGS) entry which is preliminary data.</text>
</comment>
<dbReference type="InterPro" id="IPR015500">
    <property type="entry name" value="Peptidase_S8_subtilisin-rel"/>
</dbReference>
<evidence type="ECO:0000256" key="5">
    <source>
        <dbReference type="ARBA" id="ARBA00022825"/>
    </source>
</evidence>
<feature type="active site" description="Charge relay system" evidence="6">
    <location>
        <position position="354"/>
    </location>
</feature>
<evidence type="ECO:0000256" key="4">
    <source>
        <dbReference type="ARBA" id="ARBA00022801"/>
    </source>
</evidence>
<dbReference type="PRINTS" id="PR00723">
    <property type="entry name" value="SUBTILISIN"/>
</dbReference>
<evidence type="ECO:0000259" key="8">
    <source>
        <dbReference type="Pfam" id="PF00082"/>
    </source>
</evidence>
<gene>
    <name evidence="10" type="primary">alp1-3</name>
    <name evidence="10" type="ORF">CTRI78_v001020</name>
</gene>
<feature type="active site" description="Charge relay system" evidence="6">
    <location>
        <position position="194"/>
    </location>
</feature>
<dbReference type="InterPro" id="IPR036852">
    <property type="entry name" value="Peptidase_S8/S53_dom_sf"/>
</dbReference>
<dbReference type="PANTHER" id="PTHR43806:SF58">
    <property type="entry name" value="ALKALINE PROTEASE 1-RELATED"/>
    <property type="match status" value="1"/>
</dbReference>
<dbReference type="EMBL" id="RYZW01000005">
    <property type="protein sequence ID" value="TDZ74102.1"/>
    <property type="molecule type" value="Genomic_DNA"/>
</dbReference>
<accession>A0A4R8RZV5</accession>
<dbReference type="Gene3D" id="3.40.50.200">
    <property type="entry name" value="Peptidase S8/S53 domain"/>
    <property type="match status" value="1"/>
</dbReference>
<evidence type="ECO:0000256" key="7">
    <source>
        <dbReference type="SAM" id="SignalP"/>
    </source>
</evidence>
<feature type="active site" description="Charge relay system" evidence="6">
    <location>
        <position position="162"/>
    </location>
</feature>
<feature type="domain" description="Peptidase S8/S53" evidence="8">
    <location>
        <begin position="159"/>
        <end position="373"/>
    </location>
</feature>
<evidence type="ECO:0000256" key="3">
    <source>
        <dbReference type="ARBA" id="ARBA00022729"/>
    </source>
</evidence>
<dbReference type="Pfam" id="PF05922">
    <property type="entry name" value="Inhibitor_I9"/>
    <property type="match status" value="1"/>
</dbReference>
<dbReference type="InterPro" id="IPR010259">
    <property type="entry name" value="S8pro/Inhibitor_I9"/>
</dbReference>
<dbReference type="PROSITE" id="PS51892">
    <property type="entry name" value="SUBTILASE"/>
    <property type="match status" value="1"/>
</dbReference>
<dbReference type="GO" id="GO:0006508">
    <property type="term" value="P:proteolysis"/>
    <property type="evidence" value="ECO:0007669"/>
    <property type="project" value="UniProtKB-KW"/>
</dbReference>
<dbReference type="InterPro" id="IPR022398">
    <property type="entry name" value="Peptidase_S8_His-AS"/>
</dbReference>
<dbReference type="InterPro" id="IPR034193">
    <property type="entry name" value="PCSK9_ProteinaseK-like"/>
</dbReference>
<dbReference type="InterPro" id="IPR023827">
    <property type="entry name" value="Peptidase_S8_Asp-AS"/>
</dbReference>
<dbReference type="SUPFAM" id="SSF52743">
    <property type="entry name" value="Subtilisin-like"/>
    <property type="match status" value="1"/>
</dbReference>
<dbReference type="STRING" id="5466.A0A4R8RZV5"/>
<evidence type="ECO:0000313" key="11">
    <source>
        <dbReference type="Proteomes" id="UP000295703"/>
    </source>
</evidence>
<feature type="domain" description="Inhibitor I9" evidence="9">
    <location>
        <begin position="36"/>
        <end position="114"/>
    </location>
</feature>
<feature type="signal peptide" evidence="7">
    <location>
        <begin position="1"/>
        <end position="19"/>
    </location>
</feature>
<comment type="similarity">
    <text evidence="1 6">Belongs to the peptidase S8 family.</text>
</comment>
<keyword evidence="2 6" id="KW-0645">Protease</keyword>
<evidence type="ECO:0000256" key="6">
    <source>
        <dbReference type="PROSITE-ProRule" id="PRU01240"/>
    </source>
</evidence>